<feature type="compositionally biased region" description="Low complexity" evidence="1">
    <location>
        <begin position="36"/>
        <end position="76"/>
    </location>
</feature>
<feature type="region of interest" description="Disordered" evidence="1">
    <location>
        <begin position="29"/>
        <end position="86"/>
    </location>
</feature>
<dbReference type="Proteomes" id="UP000521379">
    <property type="component" value="Unassembled WGS sequence"/>
</dbReference>
<feature type="chain" id="PRO_5039145377" description="PknH-like extracellular domain-containing protein" evidence="2">
    <location>
        <begin position="29"/>
        <end position="277"/>
    </location>
</feature>
<protein>
    <recommendedName>
        <fullName evidence="5">PknH-like extracellular domain-containing protein</fullName>
    </recommendedName>
</protein>
<feature type="signal peptide" evidence="2">
    <location>
        <begin position="1"/>
        <end position="28"/>
    </location>
</feature>
<proteinExistence type="predicted"/>
<dbReference type="PROSITE" id="PS51257">
    <property type="entry name" value="PROKAR_LIPOPROTEIN"/>
    <property type="match status" value="1"/>
</dbReference>
<dbReference type="EMBL" id="JAAVUN010000011">
    <property type="protein sequence ID" value="NKE09740.1"/>
    <property type="molecule type" value="Genomic_DNA"/>
</dbReference>
<dbReference type="RefSeq" id="WP_119933630.1">
    <property type="nucleotide sequence ID" value="NZ_JAAVUN010000011.1"/>
</dbReference>
<name>A0A846TS06_9MICC</name>
<sequence length="277" mass="28582">MATQRRFALVTATSAAALLALSGCGLFVGDDDSADDTATPETTTTQTEEATQSPEPTETETSSPSPTATETSTSASGAPTDLTNSRVMGAMNGQTVDGVQVNAATASIMEASGYDIPALLQEAMGVVTVDPAQCSDPVQGSFMGGVMQSNVDESVVAADQDGSVIITVHTYDSVDEAETELQGFRDSTQDCEQATMALDGAAMDIELTDEEISVEDAETAITTTFTATGAGGSMDVHTGRMVYGNSVVTAISTSEYDGQRADYEAMLSEVAELLQDA</sequence>
<accession>A0A846TS06</accession>
<keyword evidence="2" id="KW-0732">Signal</keyword>
<reference evidence="3 4" key="1">
    <citation type="submission" date="2020-02" db="EMBL/GenBank/DDBJ databases">
        <authorList>
            <person name="Sun Q."/>
        </authorList>
    </citation>
    <scope>NUCLEOTIDE SEQUENCE [LARGE SCALE GENOMIC DNA]</scope>
    <source>
        <strain evidence="3 4">YIM 13062</strain>
    </source>
</reference>
<evidence type="ECO:0000313" key="3">
    <source>
        <dbReference type="EMBL" id="NKE09740.1"/>
    </source>
</evidence>
<dbReference type="AlphaFoldDB" id="A0A846TS06"/>
<evidence type="ECO:0000256" key="1">
    <source>
        <dbReference type="SAM" id="MobiDB-lite"/>
    </source>
</evidence>
<comment type="caution">
    <text evidence="3">The sequence shown here is derived from an EMBL/GenBank/DDBJ whole genome shotgun (WGS) entry which is preliminary data.</text>
</comment>
<organism evidence="3 4">
    <name type="scientific">Kocuria subflava</name>
    <dbReference type="NCBI Taxonomy" id="1736139"/>
    <lineage>
        <taxon>Bacteria</taxon>
        <taxon>Bacillati</taxon>
        <taxon>Actinomycetota</taxon>
        <taxon>Actinomycetes</taxon>
        <taxon>Micrococcales</taxon>
        <taxon>Micrococcaceae</taxon>
        <taxon>Kocuria</taxon>
    </lineage>
</organism>
<gene>
    <name evidence="3" type="ORF">GTW58_07275</name>
</gene>
<evidence type="ECO:0000313" key="4">
    <source>
        <dbReference type="Proteomes" id="UP000521379"/>
    </source>
</evidence>
<evidence type="ECO:0000256" key="2">
    <source>
        <dbReference type="SAM" id="SignalP"/>
    </source>
</evidence>
<evidence type="ECO:0008006" key="5">
    <source>
        <dbReference type="Google" id="ProtNLM"/>
    </source>
</evidence>
<keyword evidence="4" id="KW-1185">Reference proteome</keyword>